<dbReference type="SUPFAM" id="SSF56399">
    <property type="entry name" value="ADP-ribosylation"/>
    <property type="match status" value="1"/>
</dbReference>
<dbReference type="EMBL" id="JAPDMQ010000029">
    <property type="protein sequence ID" value="KAK0539566.1"/>
    <property type="molecule type" value="Genomic_DNA"/>
</dbReference>
<gene>
    <name evidence="1" type="ORF">OC842_000916</name>
</gene>
<evidence type="ECO:0008006" key="3">
    <source>
        <dbReference type="Google" id="ProtNLM"/>
    </source>
</evidence>
<protein>
    <recommendedName>
        <fullName evidence="3">PARP catalytic domain-containing protein</fullName>
    </recommendedName>
</protein>
<comment type="caution">
    <text evidence="1">The sequence shown here is derived from an EMBL/GenBank/DDBJ whole genome shotgun (WGS) entry which is preliminary data.</text>
</comment>
<name>A0AAN6GIG1_9BASI</name>
<organism evidence="1 2">
    <name type="scientific">Tilletia horrida</name>
    <dbReference type="NCBI Taxonomy" id="155126"/>
    <lineage>
        <taxon>Eukaryota</taxon>
        <taxon>Fungi</taxon>
        <taxon>Dikarya</taxon>
        <taxon>Basidiomycota</taxon>
        <taxon>Ustilaginomycotina</taxon>
        <taxon>Exobasidiomycetes</taxon>
        <taxon>Tilletiales</taxon>
        <taxon>Tilletiaceae</taxon>
        <taxon>Tilletia</taxon>
    </lineage>
</organism>
<dbReference type="Proteomes" id="UP001176521">
    <property type="component" value="Unassembled WGS sequence"/>
</dbReference>
<reference evidence="1" key="1">
    <citation type="journal article" date="2023" name="PhytoFront">
        <title>Draft Genome Resources of Seven Strains of Tilletia horrida, Causal Agent of Kernel Smut of Rice.</title>
        <authorList>
            <person name="Khanal S."/>
            <person name="Antony Babu S."/>
            <person name="Zhou X.G."/>
        </authorList>
    </citation>
    <scope>NUCLEOTIDE SEQUENCE</scope>
    <source>
        <strain evidence="1">TX3</strain>
    </source>
</reference>
<dbReference type="AlphaFoldDB" id="A0AAN6GIG1"/>
<evidence type="ECO:0000313" key="1">
    <source>
        <dbReference type="EMBL" id="KAK0539566.1"/>
    </source>
</evidence>
<sequence>MSAITASDNQVSLICAECKTRPCFFDPVKQTTHVFCGRRCARKATAKNPLCLNCGAAPKCFAPGSKQVILDFCSSACKKAAMAKGPCLLPMSPNDPKFNSVQNQFNASWNRTVQGIFKIIPEPKSYQAYKAYRASFAQRGQKPNEERRFHGTPRACNLGEGGNVTFCNQVTCTLCQLLQTGFKHPNRFTRSYDGLYFAVDSSISDSYIKSTTTPKAMILARIIEGQAGVDSKRPQDKYRVIPRQDGALPAYL</sequence>
<keyword evidence="2" id="KW-1185">Reference proteome</keyword>
<accession>A0AAN6GIG1</accession>
<proteinExistence type="predicted"/>
<dbReference type="Gene3D" id="3.90.228.10">
    <property type="match status" value="1"/>
</dbReference>
<evidence type="ECO:0000313" key="2">
    <source>
        <dbReference type="Proteomes" id="UP001176521"/>
    </source>
</evidence>